<keyword evidence="3 9" id="KW-0808">Transferase</keyword>
<dbReference type="GO" id="GO:0009244">
    <property type="term" value="P:lipopolysaccharide core region biosynthetic process"/>
    <property type="evidence" value="ECO:0007669"/>
    <property type="project" value="TreeGrafter"/>
</dbReference>
<reference evidence="9" key="1">
    <citation type="journal article" date="2021" name="PeerJ">
        <title>Extensive microbial diversity within the chicken gut microbiome revealed by metagenomics and culture.</title>
        <authorList>
            <person name="Gilroy R."/>
            <person name="Ravi A."/>
            <person name="Getino M."/>
            <person name="Pursley I."/>
            <person name="Horton D.L."/>
            <person name="Alikhan N.F."/>
            <person name="Baker D."/>
            <person name="Gharbi K."/>
            <person name="Hall N."/>
            <person name="Watson M."/>
            <person name="Adriaenssens E.M."/>
            <person name="Foster-Nyarko E."/>
            <person name="Jarju S."/>
            <person name="Secka A."/>
            <person name="Antonio M."/>
            <person name="Oren A."/>
            <person name="Chaudhuri R.R."/>
            <person name="La Ragione R."/>
            <person name="Hildebrand F."/>
            <person name="Pallen M.J."/>
        </authorList>
    </citation>
    <scope>NUCLEOTIDE SEQUENCE</scope>
    <source>
        <strain evidence="9">MalCec1-1739</strain>
    </source>
</reference>
<name>A0A9D2UIJ6_9BACT</name>
<evidence type="ECO:0000256" key="3">
    <source>
        <dbReference type="ARBA" id="ARBA00022679"/>
    </source>
</evidence>
<organism evidence="9 10">
    <name type="scientific">Candidatus Avibacteroides avistercoris</name>
    <dbReference type="NCBI Taxonomy" id="2840690"/>
    <lineage>
        <taxon>Bacteria</taxon>
        <taxon>Pseudomonadati</taxon>
        <taxon>Bacteroidota</taxon>
        <taxon>Bacteroidia</taxon>
        <taxon>Bacteroidales</taxon>
        <taxon>Bacteroidaceae</taxon>
        <taxon>Bacteroidaceae incertae sedis</taxon>
        <taxon>Candidatus Avibacteroides</taxon>
    </lineage>
</organism>
<evidence type="ECO:0000256" key="6">
    <source>
        <dbReference type="ARBA" id="ARBA00023136"/>
    </source>
</evidence>
<dbReference type="Proteomes" id="UP000787625">
    <property type="component" value="Unassembled WGS sequence"/>
</dbReference>
<dbReference type="AlphaFoldDB" id="A0A9D2UIJ6"/>
<evidence type="ECO:0000259" key="8">
    <source>
        <dbReference type="Pfam" id="PF00884"/>
    </source>
</evidence>
<protein>
    <submittedName>
        <fullName evidence="9">Phosphoethanolamine transferase</fullName>
    </submittedName>
</protein>
<dbReference type="PANTHER" id="PTHR30443:SF0">
    <property type="entry name" value="PHOSPHOETHANOLAMINE TRANSFERASE EPTA"/>
    <property type="match status" value="1"/>
</dbReference>
<dbReference type="InterPro" id="IPR017850">
    <property type="entry name" value="Alkaline_phosphatase_core_sf"/>
</dbReference>
<dbReference type="Gene3D" id="3.40.720.10">
    <property type="entry name" value="Alkaline Phosphatase, subunit A"/>
    <property type="match status" value="1"/>
</dbReference>
<keyword evidence="4 7" id="KW-0812">Transmembrane</keyword>
<dbReference type="Pfam" id="PF00884">
    <property type="entry name" value="Sulfatase"/>
    <property type="match status" value="1"/>
</dbReference>
<dbReference type="CDD" id="cd16017">
    <property type="entry name" value="LptA"/>
    <property type="match status" value="1"/>
</dbReference>
<proteinExistence type="predicted"/>
<dbReference type="GO" id="GO:0005886">
    <property type="term" value="C:plasma membrane"/>
    <property type="evidence" value="ECO:0007669"/>
    <property type="project" value="UniProtKB-SubCell"/>
</dbReference>
<evidence type="ECO:0000256" key="4">
    <source>
        <dbReference type="ARBA" id="ARBA00022692"/>
    </source>
</evidence>
<dbReference type="InterPro" id="IPR058130">
    <property type="entry name" value="PEA_transf_C"/>
</dbReference>
<evidence type="ECO:0000256" key="2">
    <source>
        <dbReference type="ARBA" id="ARBA00022475"/>
    </source>
</evidence>
<feature type="transmembrane region" description="Helical" evidence="7">
    <location>
        <begin position="46"/>
        <end position="66"/>
    </location>
</feature>
<dbReference type="PANTHER" id="PTHR30443">
    <property type="entry name" value="INNER MEMBRANE PROTEIN"/>
    <property type="match status" value="1"/>
</dbReference>
<evidence type="ECO:0000256" key="7">
    <source>
        <dbReference type="SAM" id="Phobius"/>
    </source>
</evidence>
<comment type="subcellular location">
    <subcellularLocation>
        <location evidence="1">Cell membrane</location>
        <topology evidence="1">Multi-pass membrane protein</topology>
    </subcellularLocation>
</comment>
<dbReference type="SUPFAM" id="SSF53649">
    <property type="entry name" value="Alkaline phosphatase-like"/>
    <property type="match status" value="1"/>
</dbReference>
<sequence>MDIRRFINNNNVRYHLFIVCVTLIYSLVATLAEFHDSPYGSAGDLMVLAAQAGVVACGTYGLMMLLAINRWVFAVAFPVIMLASGVLAYFRYTAGITLTPMIIELCMVNDTGMAATLVSGTLVLSVCGSLLAAVAVVYVRFRLVRRPSVIPNAAAAVAIVAVLNLTPRLAAPVAARMPYSFYYCTSDYLRQRKVVAAVRPELAGQTVCRTDTMTVILVIGESLRADHVQLNGYHRPTTPGLASDTSVVSLPHVYTREIFTHTSVPDMLTRADAAHPERAYEERSFISLFEKAGFRTSWLTNQDAVRSYVYFMNECDTIVYANGGKSVYVFDKWMDTDLLPALDAELGRGDPLKLVVMHTIGSHWWYESHYDDRYRRFEPVIDSRIVSSCTDEALVNSYDNTVVATDDFLMSVLGRLRDRRALVIYLSDHGESLGEDGYYLHGADHWTLHWPACMVWMSDSYKSDFPSEAAALRANAGRRHTTDFLFHSILPGAGIEHPSITDSLNIFAYGHE</sequence>
<comment type="caution">
    <text evidence="9">The sequence shown here is derived from an EMBL/GenBank/DDBJ whole genome shotgun (WGS) entry which is preliminary data.</text>
</comment>
<evidence type="ECO:0000256" key="5">
    <source>
        <dbReference type="ARBA" id="ARBA00022989"/>
    </source>
</evidence>
<feature type="transmembrane region" description="Helical" evidence="7">
    <location>
        <begin position="71"/>
        <end position="92"/>
    </location>
</feature>
<feature type="domain" description="Sulfatase N-terminal" evidence="8">
    <location>
        <begin position="214"/>
        <end position="494"/>
    </location>
</feature>
<dbReference type="EMBL" id="DWUP01000096">
    <property type="protein sequence ID" value="HJD52998.1"/>
    <property type="molecule type" value="Genomic_DNA"/>
</dbReference>
<evidence type="ECO:0000313" key="9">
    <source>
        <dbReference type="EMBL" id="HJD52998.1"/>
    </source>
</evidence>
<keyword evidence="5 7" id="KW-1133">Transmembrane helix</keyword>
<feature type="transmembrane region" description="Helical" evidence="7">
    <location>
        <begin position="112"/>
        <end position="137"/>
    </location>
</feature>
<keyword evidence="2" id="KW-1003">Cell membrane</keyword>
<dbReference type="InterPro" id="IPR040423">
    <property type="entry name" value="PEA_transferase"/>
</dbReference>
<keyword evidence="6 7" id="KW-0472">Membrane</keyword>
<gene>
    <name evidence="9" type="ORF">IAA93_04660</name>
</gene>
<evidence type="ECO:0000256" key="1">
    <source>
        <dbReference type="ARBA" id="ARBA00004651"/>
    </source>
</evidence>
<dbReference type="InterPro" id="IPR000917">
    <property type="entry name" value="Sulfatase_N"/>
</dbReference>
<dbReference type="GO" id="GO:0016776">
    <property type="term" value="F:phosphotransferase activity, phosphate group as acceptor"/>
    <property type="evidence" value="ECO:0007669"/>
    <property type="project" value="TreeGrafter"/>
</dbReference>
<evidence type="ECO:0000313" key="10">
    <source>
        <dbReference type="Proteomes" id="UP000787625"/>
    </source>
</evidence>
<feature type="transmembrane region" description="Helical" evidence="7">
    <location>
        <begin position="12"/>
        <end position="34"/>
    </location>
</feature>
<accession>A0A9D2UIJ6</accession>
<feature type="transmembrane region" description="Helical" evidence="7">
    <location>
        <begin position="149"/>
        <end position="170"/>
    </location>
</feature>
<reference evidence="9" key="2">
    <citation type="submission" date="2021-04" db="EMBL/GenBank/DDBJ databases">
        <authorList>
            <person name="Gilroy R."/>
        </authorList>
    </citation>
    <scope>NUCLEOTIDE SEQUENCE</scope>
    <source>
        <strain evidence="9">MalCec1-1739</strain>
    </source>
</reference>